<dbReference type="InParanoid" id="A0A1Z5KFE5"/>
<evidence type="ECO:0000256" key="1">
    <source>
        <dbReference type="SAM" id="MobiDB-lite"/>
    </source>
</evidence>
<dbReference type="NCBIfam" id="TIGR02450">
    <property type="entry name" value="TIGR02450 family Trp-rich protein"/>
    <property type="match status" value="1"/>
</dbReference>
<dbReference type="Proteomes" id="UP000198406">
    <property type="component" value="Unassembled WGS sequence"/>
</dbReference>
<dbReference type="OrthoDB" id="194179at2759"/>
<evidence type="ECO:0000313" key="3">
    <source>
        <dbReference type="Proteomes" id="UP000198406"/>
    </source>
</evidence>
<dbReference type="Pfam" id="PF09493">
    <property type="entry name" value="DUF2389"/>
    <property type="match status" value="1"/>
</dbReference>
<keyword evidence="3" id="KW-1185">Reference proteome</keyword>
<organism evidence="2 3">
    <name type="scientific">Fistulifera solaris</name>
    <name type="common">Oleaginous diatom</name>
    <dbReference type="NCBI Taxonomy" id="1519565"/>
    <lineage>
        <taxon>Eukaryota</taxon>
        <taxon>Sar</taxon>
        <taxon>Stramenopiles</taxon>
        <taxon>Ochrophyta</taxon>
        <taxon>Bacillariophyta</taxon>
        <taxon>Bacillariophyceae</taxon>
        <taxon>Bacillariophycidae</taxon>
        <taxon>Naviculales</taxon>
        <taxon>Naviculaceae</taxon>
        <taxon>Fistulifera</taxon>
    </lineage>
</organism>
<name>A0A1Z5KFE5_FISSO</name>
<feature type="compositionally biased region" description="Basic residues" evidence="1">
    <location>
        <begin position="1"/>
        <end position="13"/>
    </location>
</feature>
<evidence type="ECO:0000313" key="2">
    <source>
        <dbReference type="EMBL" id="GAX24937.1"/>
    </source>
</evidence>
<dbReference type="EMBL" id="BDSP01000218">
    <property type="protein sequence ID" value="GAX24937.1"/>
    <property type="molecule type" value="Genomic_DNA"/>
</dbReference>
<gene>
    <name evidence="2" type="ORF">FisN_2Lu255</name>
</gene>
<proteinExistence type="predicted"/>
<accession>A0A1Z5KFE5</accession>
<feature type="region of interest" description="Disordered" evidence="1">
    <location>
        <begin position="1"/>
        <end position="21"/>
    </location>
</feature>
<protein>
    <submittedName>
        <fullName evidence="2">Uncharacterized protein</fullName>
    </submittedName>
</protein>
<reference evidence="2 3" key="1">
    <citation type="journal article" date="2015" name="Plant Cell">
        <title>Oil accumulation by the oleaginous diatom Fistulifera solaris as revealed by the genome and transcriptome.</title>
        <authorList>
            <person name="Tanaka T."/>
            <person name="Maeda Y."/>
            <person name="Veluchamy A."/>
            <person name="Tanaka M."/>
            <person name="Abida H."/>
            <person name="Marechal E."/>
            <person name="Bowler C."/>
            <person name="Muto M."/>
            <person name="Sunaga Y."/>
            <person name="Tanaka M."/>
            <person name="Yoshino T."/>
            <person name="Taniguchi T."/>
            <person name="Fukuda Y."/>
            <person name="Nemoto M."/>
            <person name="Matsumoto M."/>
            <person name="Wong P.S."/>
            <person name="Aburatani S."/>
            <person name="Fujibuchi W."/>
        </authorList>
    </citation>
    <scope>NUCLEOTIDE SEQUENCE [LARGE SCALE GENOMIC DNA]</scope>
    <source>
        <strain evidence="2 3">JPCC DA0580</strain>
    </source>
</reference>
<sequence>MGIRGKKIRREKRKALQEPTPPVWHTPYGKIRINRPPRRCTCCHGRGVIRCAVCEGKGAIRATGNRLRNFIHLNRLVGSQWTSVEVYNGHRHHEVVELKGSPKKKKNMMQVRMRNCCGEQEDFWISVEELKNKMIWRMGWETLEDIEKANGGPLMDVRLCFRCKGGRILPCVDCGGEGTIPSYEPLHAV</sequence>
<dbReference type="AlphaFoldDB" id="A0A1Z5KFE5"/>
<dbReference type="InterPro" id="IPR012663">
    <property type="entry name" value="CHP02450_Tryp"/>
</dbReference>
<comment type="caution">
    <text evidence="2">The sequence shown here is derived from an EMBL/GenBank/DDBJ whole genome shotgun (WGS) entry which is preliminary data.</text>
</comment>